<dbReference type="RefSeq" id="WP_224043562.1">
    <property type="nucleotide sequence ID" value="NZ_CAJZAH010000004.1"/>
</dbReference>
<name>A0ABN7Z6P5_9BURK</name>
<feature type="region of interest" description="Disordered" evidence="1">
    <location>
        <begin position="1"/>
        <end position="106"/>
    </location>
</feature>
<gene>
    <name evidence="2" type="ORF">LMG21510_03952</name>
</gene>
<evidence type="ECO:0000313" key="3">
    <source>
        <dbReference type="Proteomes" id="UP000721236"/>
    </source>
</evidence>
<evidence type="ECO:0000313" key="2">
    <source>
        <dbReference type="EMBL" id="CAG9179977.1"/>
    </source>
</evidence>
<organism evidence="2 3">
    <name type="scientific">Cupriavidus respiraculi</name>
    <dbReference type="NCBI Taxonomy" id="195930"/>
    <lineage>
        <taxon>Bacteria</taxon>
        <taxon>Pseudomonadati</taxon>
        <taxon>Pseudomonadota</taxon>
        <taxon>Betaproteobacteria</taxon>
        <taxon>Burkholderiales</taxon>
        <taxon>Burkholderiaceae</taxon>
        <taxon>Cupriavidus</taxon>
    </lineage>
</organism>
<evidence type="ECO:0000256" key="1">
    <source>
        <dbReference type="SAM" id="MobiDB-lite"/>
    </source>
</evidence>
<proteinExistence type="predicted"/>
<feature type="compositionally biased region" description="Basic and acidic residues" evidence="1">
    <location>
        <begin position="54"/>
        <end position="63"/>
    </location>
</feature>
<sequence length="106" mass="11171">MSDTAGDKNGSRTGVKKSEAGKATAGPDGTVPDKEANPPGTRAQDGQSDAMPRLPHERDETHQSQHSGPRPVVEQAASDKERGLEETDLYGSRGQRVPPPDNGGKQ</sequence>
<dbReference type="Proteomes" id="UP000721236">
    <property type="component" value="Unassembled WGS sequence"/>
</dbReference>
<keyword evidence="3" id="KW-1185">Reference proteome</keyword>
<accession>A0ABN7Z6P5</accession>
<feature type="compositionally biased region" description="Basic and acidic residues" evidence="1">
    <location>
        <begin position="1"/>
        <end position="20"/>
    </location>
</feature>
<reference evidence="2 3" key="1">
    <citation type="submission" date="2021-08" db="EMBL/GenBank/DDBJ databases">
        <authorList>
            <person name="Peeters C."/>
        </authorList>
    </citation>
    <scope>NUCLEOTIDE SEQUENCE [LARGE SCALE GENOMIC DNA]</scope>
    <source>
        <strain evidence="2 3">LMG 21510</strain>
    </source>
</reference>
<comment type="caution">
    <text evidence="2">The sequence shown here is derived from an EMBL/GenBank/DDBJ whole genome shotgun (WGS) entry which is preliminary data.</text>
</comment>
<feature type="compositionally biased region" description="Pro residues" evidence="1">
    <location>
        <begin position="97"/>
        <end position="106"/>
    </location>
</feature>
<protein>
    <submittedName>
        <fullName evidence="2">Uncharacterized protein</fullName>
    </submittedName>
</protein>
<dbReference type="EMBL" id="CAJZAH010000004">
    <property type="protein sequence ID" value="CAG9179977.1"/>
    <property type="molecule type" value="Genomic_DNA"/>
</dbReference>